<sequence precursor="true">MPSSPVVFSVLGAVAALAVTAVRAQEVDKAAMVNGAPILASEIDAKLGNDLAQLQQQIFNLRKKQLNTVIDQKLLEDESARRGVMIAELVQSEVTSHVTPATSAEAEKFFKENSTKLKGDFKSLEEQIRNFLTAQRLQARQQEFLKSLRTAAKVEVFLAPPPVFRSEVSVEGAPSRGGVAAPVTIVEFSDFHCPFCRKAQSVLDNLRAKYGEKIRFVYRDFPLEGLHPQARVAAEASRCAAEQGKFWEFHDRLFHGDPDASQAALSRIAKESGMDLTAFEACRTSGKYKNSVQASAQEGARLGITGTPTFFVNGRMLVGSQSLDEFVSIIDEELAAGAGR</sequence>
<protein>
    <submittedName>
        <fullName evidence="8">DSBA oxidoreductase</fullName>
    </submittedName>
</protein>
<dbReference type="OrthoDB" id="117402at2"/>
<keyword evidence="4" id="KW-1015">Disulfide bond</keyword>
<evidence type="ECO:0000256" key="2">
    <source>
        <dbReference type="ARBA" id="ARBA00022729"/>
    </source>
</evidence>
<dbReference type="EMBL" id="CP000473">
    <property type="protein sequence ID" value="ABJ86470.1"/>
    <property type="molecule type" value="Genomic_DNA"/>
</dbReference>
<dbReference type="InParanoid" id="Q01V45"/>
<dbReference type="InterPro" id="IPR036249">
    <property type="entry name" value="Thioredoxin-like_sf"/>
</dbReference>
<dbReference type="PANTHER" id="PTHR13887:SF14">
    <property type="entry name" value="DISULFIDE BOND FORMATION PROTEIN D"/>
    <property type="match status" value="1"/>
</dbReference>
<dbReference type="SUPFAM" id="SSF52833">
    <property type="entry name" value="Thioredoxin-like"/>
    <property type="match status" value="1"/>
</dbReference>
<keyword evidence="2 6" id="KW-0732">Signal</keyword>
<dbReference type="PANTHER" id="PTHR13887">
    <property type="entry name" value="GLUTATHIONE S-TRANSFERASE KAPPA"/>
    <property type="match status" value="1"/>
</dbReference>
<evidence type="ECO:0000256" key="1">
    <source>
        <dbReference type="ARBA" id="ARBA00005791"/>
    </source>
</evidence>
<gene>
    <name evidence="8" type="ordered locus">Acid_5523</name>
</gene>
<accession>Q01V45</accession>
<dbReference type="KEGG" id="sus:Acid_5523"/>
<feature type="chain" id="PRO_5004162687" evidence="6">
    <location>
        <begin position="25"/>
        <end position="340"/>
    </location>
</feature>
<feature type="domain" description="Thioredoxin" evidence="7">
    <location>
        <begin position="148"/>
        <end position="335"/>
    </location>
</feature>
<evidence type="ECO:0000259" key="7">
    <source>
        <dbReference type="PROSITE" id="PS51352"/>
    </source>
</evidence>
<evidence type="ECO:0000256" key="4">
    <source>
        <dbReference type="ARBA" id="ARBA00023157"/>
    </source>
</evidence>
<name>Q01V45_SOLUE</name>
<evidence type="ECO:0000256" key="3">
    <source>
        <dbReference type="ARBA" id="ARBA00023002"/>
    </source>
</evidence>
<reference evidence="8" key="1">
    <citation type="submission" date="2006-10" db="EMBL/GenBank/DDBJ databases">
        <title>Complete sequence of Solibacter usitatus Ellin6076.</title>
        <authorList>
            <consortium name="US DOE Joint Genome Institute"/>
            <person name="Copeland A."/>
            <person name="Lucas S."/>
            <person name="Lapidus A."/>
            <person name="Barry K."/>
            <person name="Detter J.C."/>
            <person name="Glavina del Rio T."/>
            <person name="Hammon N."/>
            <person name="Israni S."/>
            <person name="Dalin E."/>
            <person name="Tice H."/>
            <person name="Pitluck S."/>
            <person name="Thompson L.S."/>
            <person name="Brettin T."/>
            <person name="Bruce D."/>
            <person name="Han C."/>
            <person name="Tapia R."/>
            <person name="Gilna P."/>
            <person name="Schmutz J."/>
            <person name="Larimer F."/>
            <person name="Land M."/>
            <person name="Hauser L."/>
            <person name="Kyrpides N."/>
            <person name="Mikhailova N."/>
            <person name="Janssen P.H."/>
            <person name="Kuske C.R."/>
            <person name="Richardson P."/>
        </authorList>
    </citation>
    <scope>NUCLEOTIDE SEQUENCE</scope>
    <source>
        <strain evidence="8">Ellin6076</strain>
    </source>
</reference>
<evidence type="ECO:0000313" key="8">
    <source>
        <dbReference type="EMBL" id="ABJ86470.1"/>
    </source>
</evidence>
<organism evidence="8">
    <name type="scientific">Solibacter usitatus (strain Ellin6076)</name>
    <dbReference type="NCBI Taxonomy" id="234267"/>
    <lineage>
        <taxon>Bacteria</taxon>
        <taxon>Pseudomonadati</taxon>
        <taxon>Acidobacteriota</taxon>
        <taxon>Terriglobia</taxon>
        <taxon>Bryobacterales</taxon>
        <taxon>Solibacteraceae</taxon>
        <taxon>Candidatus Solibacter</taxon>
    </lineage>
</organism>
<dbReference type="Gene3D" id="3.40.30.10">
    <property type="entry name" value="Glutaredoxin"/>
    <property type="match status" value="1"/>
</dbReference>
<dbReference type="InterPro" id="IPR027304">
    <property type="entry name" value="Trigger_fact/SurA_dom_sf"/>
</dbReference>
<dbReference type="SUPFAM" id="SSF109998">
    <property type="entry name" value="Triger factor/SurA peptide-binding domain-like"/>
    <property type="match status" value="1"/>
</dbReference>
<keyword evidence="5" id="KW-0676">Redox-active center</keyword>
<dbReference type="Gene3D" id="1.10.4030.10">
    <property type="entry name" value="Porin chaperone SurA, peptide-binding domain"/>
    <property type="match status" value="1"/>
</dbReference>
<feature type="signal peptide" evidence="6">
    <location>
        <begin position="1"/>
        <end position="24"/>
    </location>
</feature>
<dbReference type="InterPro" id="IPR013766">
    <property type="entry name" value="Thioredoxin_domain"/>
</dbReference>
<dbReference type="Pfam" id="PF13462">
    <property type="entry name" value="Thioredoxin_4"/>
    <property type="match status" value="1"/>
</dbReference>
<dbReference type="InterPro" id="IPR012336">
    <property type="entry name" value="Thioredoxin-like_fold"/>
</dbReference>
<dbReference type="HOGENOM" id="CLU_069079_0_0_0"/>
<keyword evidence="3" id="KW-0560">Oxidoreductase</keyword>
<dbReference type="PROSITE" id="PS51352">
    <property type="entry name" value="THIOREDOXIN_2"/>
    <property type="match status" value="1"/>
</dbReference>
<dbReference type="AlphaFoldDB" id="Q01V45"/>
<evidence type="ECO:0000256" key="5">
    <source>
        <dbReference type="ARBA" id="ARBA00023284"/>
    </source>
</evidence>
<dbReference type="eggNOG" id="COG1651">
    <property type="taxonomic scope" value="Bacteria"/>
</dbReference>
<comment type="similarity">
    <text evidence="1">Belongs to the thioredoxin family. DsbA subfamily.</text>
</comment>
<proteinExistence type="inferred from homology"/>
<dbReference type="STRING" id="234267.Acid_5523"/>
<evidence type="ECO:0000256" key="6">
    <source>
        <dbReference type="SAM" id="SignalP"/>
    </source>
</evidence>
<dbReference type="GO" id="GO:0016491">
    <property type="term" value="F:oxidoreductase activity"/>
    <property type="evidence" value="ECO:0007669"/>
    <property type="project" value="UniProtKB-KW"/>
</dbReference>